<feature type="domain" description="Protein kinase" evidence="12">
    <location>
        <begin position="255"/>
        <end position="510"/>
    </location>
</feature>
<dbReference type="SUPFAM" id="SSF56112">
    <property type="entry name" value="Protein kinase-like (PK-like)"/>
    <property type="match status" value="1"/>
</dbReference>
<comment type="catalytic activity">
    <reaction evidence="9">
        <text>L-seryl-[protein] + ATP = O-phospho-L-seryl-[protein] + ADP + H(+)</text>
        <dbReference type="Rhea" id="RHEA:17989"/>
        <dbReference type="Rhea" id="RHEA-COMP:9863"/>
        <dbReference type="Rhea" id="RHEA-COMP:11604"/>
        <dbReference type="ChEBI" id="CHEBI:15378"/>
        <dbReference type="ChEBI" id="CHEBI:29999"/>
        <dbReference type="ChEBI" id="CHEBI:30616"/>
        <dbReference type="ChEBI" id="CHEBI:83421"/>
        <dbReference type="ChEBI" id="CHEBI:456216"/>
        <dbReference type="EC" id="2.7.11.1"/>
    </reaction>
</comment>
<evidence type="ECO:0000313" key="14">
    <source>
        <dbReference type="Proteomes" id="UP001187343"/>
    </source>
</evidence>
<keyword evidence="4" id="KW-0808">Transferase</keyword>
<dbReference type="InterPro" id="IPR000719">
    <property type="entry name" value="Prot_kinase_dom"/>
</dbReference>
<dbReference type="Gene3D" id="3.30.200.20">
    <property type="entry name" value="Phosphorylase Kinase, domain 1"/>
    <property type="match status" value="2"/>
</dbReference>
<reference evidence="13" key="1">
    <citation type="submission" date="2023-08" db="EMBL/GenBank/DDBJ databases">
        <title>Chromosome-level Genome Assembly of mud carp (Cirrhinus molitorella).</title>
        <authorList>
            <person name="Liu H."/>
        </authorList>
    </citation>
    <scope>NUCLEOTIDE SEQUENCE</scope>
    <source>
        <strain evidence="13">Prfri</strain>
        <tissue evidence="13">Muscle</tissue>
    </source>
</reference>
<accession>A0AA88PEY6</accession>
<dbReference type="GO" id="GO:0043066">
    <property type="term" value="P:negative regulation of apoptotic process"/>
    <property type="evidence" value="ECO:0007669"/>
    <property type="project" value="TreeGrafter"/>
</dbReference>
<dbReference type="GO" id="GO:0005524">
    <property type="term" value="F:ATP binding"/>
    <property type="evidence" value="ECO:0007669"/>
    <property type="project" value="UniProtKB-UniRule"/>
</dbReference>
<evidence type="ECO:0000256" key="8">
    <source>
        <dbReference type="ARBA" id="ARBA00047899"/>
    </source>
</evidence>
<dbReference type="GO" id="GO:0007346">
    <property type="term" value="P:regulation of mitotic cell cycle"/>
    <property type="evidence" value="ECO:0007669"/>
    <property type="project" value="TreeGrafter"/>
</dbReference>
<evidence type="ECO:0000256" key="1">
    <source>
        <dbReference type="ARBA" id="ARBA00005505"/>
    </source>
</evidence>
<proteinExistence type="inferred from homology"/>
<comment type="similarity">
    <text evidence="1">Belongs to the protein kinase superfamily. CAMK Ser/Thr protein kinase family. PIM subfamily.</text>
</comment>
<dbReference type="PROSITE" id="PS00108">
    <property type="entry name" value="PROTEIN_KINASE_ST"/>
    <property type="match status" value="1"/>
</dbReference>
<evidence type="ECO:0000256" key="2">
    <source>
        <dbReference type="ARBA" id="ARBA00012513"/>
    </source>
</evidence>
<dbReference type="SMART" id="SM00220">
    <property type="entry name" value="S_TKc"/>
    <property type="match status" value="1"/>
</dbReference>
<feature type="binding site" evidence="10">
    <location>
        <position position="284"/>
    </location>
    <ligand>
        <name>ATP</name>
        <dbReference type="ChEBI" id="CHEBI:30616"/>
    </ligand>
</feature>
<keyword evidence="14" id="KW-1185">Reference proteome</keyword>
<dbReference type="Gene3D" id="1.10.510.10">
    <property type="entry name" value="Transferase(Phosphotransferase) domain 1"/>
    <property type="match status" value="1"/>
</dbReference>
<dbReference type="InterPro" id="IPR011009">
    <property type="entry name" value="Kinase-like_dom_sf"/>
</dbReference>
<dbReference type="EMBL" id="JAUYZG010000023">
    <property type="protein sequence ID" value="KAK2871512.1"/>
    <property type="molecule type" value="Genomic_DNA"/>
</dbReference>
<evidence type="ECO:0000256" key="6">
    <source>
        <dbReference type="ARBA" id="ARBA00022777"/>
    </source>
</evidence>
<protein>
    <recommendedName>
        <fullName evidence="2">non-specific serine/threonine protein kinase</fullName>
        <ecNumber evidence="2">2.7.11.1</ecNumber>
    </recommendedName>
</protein>
<keyword evidence="6" id="KW-0418">Kinase</keyword>
<dbReference type="EC" id="2.7.11.1" evidence="2"/>
<feature type="region of interest" description="Disordered" evidence="11">
    <location>
        <begin position="1"/>
        <end position="34"/>
    </location>
</feature>
<comment type="catalytic activity">
    <reaction evidence="8">
        <text>L-threonyl-[protein] + ATP = O-phospho-L-threonyl-[protein] + ADP + H(+)</text>
        <dbReference type="Rhea" id="RHEA:46608"/>
        <dbReference type="Rhea" id="RHEA-COMP:11060"/>
        <dbReference type="Rhea" id="RHEA-COMP:11605"/>
        <dbReference type="ChEBI" id="CHEBI:15378"/>
        <dbReference type="ChEBI" id="CHEBI:30013"/>
        <dbReference type="ChEBI" id="CHEBI:30616"/>
        <dbReference type="ChEBI" id="CHEBI:61977"/>
        <dbReference type="ChEBI" id="CHEBI:456216"/>
        <dbReference type="EC" id="2.7.11.1"/>
    </reaction>
</comment>
<evidence type="ECO:0000256" key="10">
    <source>
        <dbReference type="PROSITE-ProRule" id="PRU10141"/>
    </source>
</evidence>
<dbReference type="Pfam" id="PF00069">
    <property type="entry name" value="Pkinase"/>
    <property type="match status" value="1"/>
</dbReference>
<sequence length="602" mass="67113">MSFPPLGQEVDDGDSGVEFSPEEPITSQSQVSDDWSDSVFQDVLGDLSEWRADVLDALNGVVSKFKDDSLQTPVHVAPDLSVDVPQAPVHATVECGVNDVPKTTVHAASDSTVDVPKPTVCSVHDLGVDVPQASVCATTDSDNDAPLAEICAEPKGEDEAPPVVFCAQPRSEDEAPPAEFCIEPESEDEAPPAEFYAESDSKDDALLDVFSAGPKCNVAIPQAPVCETEDTSVSPQSNQLQKKNSNIIEINSDSYEITTQLGQGGFGTVYAATRLKDGLQVAVKFASSKNVIFIRSDGYSKPVPLEVALLIKATQGSRVTEIIQLLDWEELRDHYRMVLELPFPCQSLSDFIRSYRGGLGEDMARIIMRQVTTAAQTCCRRGVLHRDIKPENFLITLDTLEVKLIDFGCGDILTDEAYRYYAGTYEFIPPEYTTTGKYHGEPATVWSLGFLLFIILFKKIPNKQDLWRINGHVWTKKGFSKECCHFMSSCLQSDPKKRLELEKVHLHKWFKKYIFKIFRMYVLLLLLLKNVTNFIFQRNNCTILHNTEFLNIHTCSYEMGIQLSVRFGTVYAATRLNDGLQVAVKFVSKKKKKLINIKKKLV</sequence>
<dbReference type="Proteomes" id="UP001187343">
    <property type="component" value="Unassembled WGS sequence"/>
</dbReference>
<dbReference type="PROSITE" id="PS00107">
    <property type="entry name" value="PROTEIN_KINASE_ATP"/>
    <property type="match status" value="1"/>
</dbReference>
<evidence type="ECO:0000256" key="7">
    <source>
        <dbReference type="ARBA" id="ARBA00022840"/>
    </source>
</evidence>
<dbReference type="PROSITE" id="PS50011">
    <property type="entry name" value="PROTEIN_KINASE_DOM"/>
    <property type="match status" value="1"/>
</dbReference>
<dbReference type="FunFam" id="1.10.510.10:FF:000392">
    <property type="entry name" value="Pim proto-oncogene, serine/threonine kinase,-related 152"/>
    <property type="match status" value="1"/>
</dbReference>
<dbReference type="GO" id="GO:0005737">
    <property type="term" value="C:cytoplasm"/>
    <property type="evidence" value="ECO:0007669"/>
    <property type="project" value="TreeGrafter"/>
</dbReference>
<evidence type="ECO:0000256" key="9">
    <source>
        <dbReference type="ARBA" id="ARBA00048679"/>
    </source>
</evidence>
<gene>
    <name evidence="13" type="ORF">Q8A67_024039</name>
</gene>
<evidence type="ECO:0000256" key="4">
    <source>
        <dbReference type="ARBA" id="ARBA00022679"/>
    </source>
</evidence>
<evidence type="ECO:0000313" key="13">
    <source>
        <dbReference type="EMBL" id="KAK2871512.1"/>
    </source>
</evidence>
<dbReference type="InterPro" id="IPR051138">
    <property type="entry name" value="PIM_Ser/Thr_kinase"/>
</dbReference>
<dbReference type="PANTHER" id="PTHR22984">
    <property type="entry name" value="SERINE/THREONINE-PROTEIN KINASE PIM"/>
    <property type="match status" value="1"/>
</dbReference>
<dbReference type="InterPro" id="IPR017441">
    <property type="entry name" value="Protein_kinase_ATP_BS"/>
</dbReference>
<dbReference type="InterPro" id="IPR008271">
    <property type="entry name" value="Ser/Thr_kinase_AS"/>
</dbReference>
<keyword evidence="5 10" id="KW-0547">Nucleotide-binding</keyword>
<dbReference type="GO" id="GO:0004674">
    <property type="term" value="F:protein serine/threonine kinase activity"/>
    <property type="evidence" value="ECO:0007669"/>
    <property type="project" value="UniProtKB-KW"/>
</dbReference>
<keyword evidence="3" id="KW-0723">Serine/threonine-protein kinase</keyword>
<dbReference type="PANTHER" id="PTHR22984:SF11">
    <property type="entry name" value="AURORA KINASE-RELATED"/>
    <property type="match status" value="1"/>
</dbReference>
<evidence type="ECO:0000256" key="5">
    <source>
        <dbReference type="ARBA" id="ARBA00022741"/>
    </source>
</evidence>
<organism evidence="13 14">
    <name type="scientific">Cirrhinus molitorella</name>
    <name type="common">mud carp</name>
    <dbReference type="NCBI Taxonomy" id="172907"/>
    <lineage>
        <taxon>Eukaryota</taxon>
        <taxon>Metazoa</taxon>
        <taxon>Chordata</taxon>
        <taxon>Craniata</taxon>
        <taxon>Vertebrata</taxon>
        <taxon>Euteleostomi</taxon>
        <taxon>Actinopterygii</taxon>
        <taxon>Neopterygii</taxon>
        <taxon>Teleostei</taxon>
        <taxon>Ostariophysi</taxon>
        <taxon>Cypriniformes</taxon>
        <taxon>Cyprinidae</taxon>
        <taxon>Labeoninae</taxon>
        <taxon>Labeonini</taxon>
        <taxon>Cirrhinus</taxon>
    </lineage>
</organism>
<evidence type="ECO:0000256" key="11">
    <source>
        <dbReference type="SAM" id="MobiDB-lite"/>
    </source>
</evidence>
<dbReference type="AlphaFoldDB" id="A0AA88PEY6"/>
<evidence type="ECO:0000259" key="12">
    <source>
        <dbReference type="PROSITE" id="PS50011"/>
    </source>
</evidence>
<dbReference type="FunFam" id="3.30.200.20:FF:000246">
    <property type="entry name" value="Pim proto-oncogene, serine/threonine kinase,-related 152"/>
    <property type="match status" value="1"/>
</dbReference>
<name>A0AA88PEY6_9TELE</name>
<evidence type="ECO:0000256" key="3">
    <source>
        <dbReference type="ARBA" id="ARBA00022527"/>
    </source>
</evidence>
<comment type="caution">
    <text evidence="13">The sequence shown here is derived from an EMBL/GenBank/DDBJ whole genome shotgun (WGS) entry which is preliminary data.</text>
</comment>
<keyword evidence="7 10" id="KW-0067">ATP-binding</keyword>